<feature type="region of interest" description="Disordered" evidence="1">
    <location>
        <begin position="31"/>
        <end position="68"/>
    </location>
</feature>
<dbReference type="InterPro" id="IPR024752">
    <property type="entry name" value="Myb/SANT-like_dom"/>
</dbReference>
<dbReference type="PANTHER" id="PTHR47069">
    <property type="match status" value="1"/>
</dbReference>
<accession>A0A8T0R0E1</accession>
<name>A0A8T0R0E1_PANVG</name>
<protein>
    <recommendedName>
        <fullName evidence="2">Myb/SANT-like domain-containing protein</fullName>
    </recommendedName>
</protein>
<reference evidence="3" key="1">
    <citation type="submission" date="2020-05" db="EMBL/GenBank/DDBJ databases">
        <title>WGS assembly of Panicum virgatum.</title>
        <authorList>
            <person name="Lovell J.T."/>
            <person name="Jenkins J."/>
            <person name="Shu S."/>
            <person name="Juenger T.E."/>
            <person name="Schmutz J."/>
        </authorList>
    </citation>
    <scope>NUCLEOTIDE SEQUENCE</scope>
    <source>
        <strain evidence="3">AP13</strain>
    </source>
</reference>
<keyword evidence="4" id="KW-1185">Reference proteome</keyword>
<comment type="caution">
    <text evidence="3">The sequence shown here is derived from an EMBL/GenBank/DDBJ whole genome shotgun (WGS) entry which is preliminary data.</text>
</comment>
<sequence length="510" mass="55509">MAGSEEVNMWDFLSVGDTHHAAGGDFVSSTNANSTYGAGQAPTPRPITEPPPPAPILGGFPPPTPGGYGHLPPPPVYAGLHSAPHPDTGFDLNASSSAVGGSPASMGYGRHQYPWAPQAGWAGSSQQYPPPVLPGRGAHDEGALCGQKGRGRGRCGRVHCSGAAPPSPSRGSSRGRSQTRNTLTIGSSSNSGTGDDGDNDDDGDDSDSMSDNYSSRGIPRSDANWNESNTLLFCDLWIEQCMIGNCPHGKMKTKGYCKIIREYRHKTGLNHDLKQMQNESRKLKRFHYLILALANQSGVLELPGGGYSVLDHVWNRLHKRWPDEVNRLKRGFPTWTAKLYDMFKECTIDWSKMKVTGGYGTSDSDGSSPTTTSGSRKRASSGGTSSTAESPSKKNKRPKAPSAKKEKLKVRSLLQSMFLEMKKPAEAAKQVLDQAHELKKAKEKEKADALKYCLDLAVQSGISRTSDEFFFLSKLFKSEHWRGVFCYLQTPDERLAWIYKAFADPTMHAE</sequence>
<feature type="domain" description="Myb/SANT-like" evidence="2">
    <location>
        <begin position="224"/>
        <end position="298"/>
    </location>
</feature>
<organism evidence="3 4">
    <name type="scientific">Panicum virgatum</name>
    <name type="common">Blackwell switchgrass</name>
    <dbReference type="NCBI Taxonomy" id="38727"/>
    <lineage>
        <taxon>Eukaryota</taxon>
        <taxon>Viridiplantae</taxon>
        <taxon>Streptophyta</taxon>
        <taxon>Embryophyta</taxon>
        <taxon>Tracheophyta</taxon>
        <taxon>Spermatophyta</taxon>
        <taxon>Magnoliopsida</taxon>
        <taxon>Liliopsida</taxon>
        <taxon>Poales</taxon>
        <taxon>Poaceae</taxon>
        <taxon>PACMAD clade</taxon>
        <taxon>Panicoideae</taxon>
        <taxon>Panicodae</taxon>
        <taxon>Paniceae</taxon>
        <taxon>Panicinae</taxon>
        <taxon>Panicum</taxon>
        <taxon>Panicum sect. Hiantes</taxon>
    </lineage>
</organism>
<dbReference type="AlphaFoldDB" id="A0A8T0R0E1"/>
<feature type="region of interest" description="Disordered" evidence="1">
    <location>
        <begin position="359"/>
        <end position="408"/>
    </location>
</feature>
<dbReference type="OrthoDB" id="688769at2759"/>
<evidence type="ECO:0000313" key="3">
    <source>
        <dbReference type="EMBL" id="KAG2578648.1"/>
    </source>
</evidence>
<evidence type="ECO:0000259" key="2">
    <source>
        <dbReference type="Pfam" id="PF12776"/>
    </source>
</evidence>
<dbReference type="EMBL" id="CM029048">
    <property type="protein sequence ID" value="KAG2578648.1"/>
    <property type="molecule type" value="Genomic_DNA"/>
</dbReference>
<feature type="compositionally biased region" description="Pro residues" evidence="1">
    <location>
        <begin position="43"/>
        <end position="68"/>
    </location>
</feature>
<dbReference type="Pfam" id="PF12776">
    <property type="entry name" value="Myb_DNA-bind_3"/>
    <property type="match status" value="1"/>
</dbReference>
<dbReference type="Proteomes" id="UP000823388">
    <property type="component" value="Chromosome 6N"/>
</dbReference>
<evidence type="ECO:0000256" key="1">
    <source>
        <dbReference type="SAM" id="MobiDB-lite"/>
    </source>
</evidence>
<feature type="compositionally biased region" description="Low complexity" evidence="1">
    <location>
        <begin position="361"/>
        <end position="390"/>
    </location>
</feature>
<proteinExistence type="predicted"/>
<feature type="compositionally biased region" description="Acidic residues" evidence="1">
    <location>
        <begin position="195"/>
        <end position="208"/>
    </location>
</feature>
<evidence type="ECO:0000313" key="4">
    <source>
        <dbReference type="Proteomes" id="UP000823388"/>
    </source>
</evidence>
<feature type="compositionally biased region" description="Low complexity" evidence="1">
    <location>
        <begin position="161"/>
        <end position="176"/>
    </location>
</feature>
<feature type="region of interest" description="Disordered" evidence="1">
    <location>
        <begin position="121"/>
        <end position="221"/>
    </location>
</feature>
<dbReference type="PANTHER" id="PTHR47069:SF11">
    <property type="entry name" value="OS04G0275550 PROTEIN"/>
    <property type="match status" value="1"/>
</dbReference>
<gene>
    <name evidence="3" type="ORF">PVAP13_6NG122403</name>
</gene>